<name>A0A6A5S2G1_9PLEO</name>
<dbReference type="AlphaFoldDB" id="A0A6A5S2G1"/>
<feature type="domain" description="HTH CENPB-type" evidence="2">
    <location>
        <begin position="49"/>
        <end position="114"/>
    </location>
</feature>
<feature type="non-terminal residue" evidence="3">
    <location>
        <position position="128"/>
    </location>
</feature>
<evidence type="ECO:0000256" key="1">
    <source>
        <dbReference type="ARBA" id="ARBA00023125"/>
    </source>
</evidence>
<reference evidence="3" key="1">
    <citation type="journal article" date="2020" name="Stud. Mycol.">
        <title>101 Dothideomycetes genomes: a test case for predicting lifestyles and emergence of pathogens.</title>
        <authorList>
            <person name="Haridas S."/>
            <person name="Albert R."/>
            <person name="Binder M."/>
            <person name="Bloem J."/>
            <person name="Labutti K."/>
            <person name="Salamov A."/>
            <person name="Andreopoulos B."/>
            <person name="Baker S."/>
            <person name="Barry K."/>
            <person name="Bills G."/>
            <person name="Bluhm B."/>
            <person name="Cannon C."/>
            <person name="Castanera R."/>
            <person name="Culley D."/>
            <person name="Daum C."/>
            <person name="Ezra D."/>
            <person name="Gonzalez J."/>
            <person name="Henrissat B."/>
            <person name="Kuo A."/>
            <person name="Liang C."/>
            <person name="Lipzen A."/>
            <person name="Lutzoni F."/>
            <person name="Magnuson J."/>
            <person name="Mondo S."/>
            <person name="Nolan M."/>
            <person name="Ohm R."/>
            <person name="Pangilinan J."/>
            <person name="Park H.-J."/>
            <person name="Ramirez L."/>
            <person name="Alfaro M."/>
            <person name="Sun H."/>
            <person name="Tritt A."/>
            <person name="Yoshinaga Y."/>
            <person name="Zwiers L.-H."/>
            <person name="Turgeon B."/>
            <person name="Goodwin S."/>
            <person name="Spatafora J."/>
            <person name="Crous P."/>
            <person name="Grigoriev I."/>
        </authorList>
    </citation>
    <scope>NUCLEOTIDE SEQUENCE</scope>
    <source>
        <strain evidence="3">CBS 161.51</strain>
    </source>
</reference>
<dbReference type="PROSITE" id="PS51253">
    <property type="entry name" value="HTH_CENPB"/>
    <property type="match status" value="1"/>
</dbReference>
<accession>A0A6A5S2G1</accession>
<dbReference type="InterPro" id="IPR006600">
    <property type="entry name" value="HTH_CenpB_DNA-bd_dom"/>
</dbReference>
<dbReference type="EMBL" id="ML976360">
    <property type="protein sequence ID" value="KAF1934841.1"/>
    <property type="molecule type" value="Genomic_DNA"/>
</dbReference>
<dbReference type="GO" id="GO:0003677">
    <property type="term" value="F:DNA binding"/>
    <property type="evidence" value="ECO:0007669"/>
    <property type="project" value="UniProtKB-KW"/>
</dbReference>
<keyword evidence="4" id="KW-1185">Reference proteome</keyword>
<evidence type="ECO:0000259" key="2">
    <source>
        <dbReference type="PROSITE" id="PS51253"/>
    </source>
</evidence>
<organism evidence="3 4">
    <name type="scientific">Clathrospora elynae</name>
    <dbReference type="NCBI Taxonomy" id="706981"/>
    <lineage>
        <taxon>Eukaryota</taxon>
        <taxon>Fungi</taxon>
        <taxon>Dikarya</taxon>
        <taxon>Ascomycota</taxon>
        <taxon>Pezizomycotina</taxon>
        <taxon>Dothideomycetes</taxon>
        <taxon>Pleosporomycetidae</taxon>
        <taxon>Pleosporales</taxon>
        <taxon>Diademaceae</taxon>
        <taxon>Clathrospora</taxon>
    </lineage>
</organism>
<dbReference type="Pfam" id="PF03221">
    <property type="entry name" value="HTH_Tnp_Tc5"/>
    <property type="match status" value="1"/>
</dbReference>
<evidence type="ECO:0000313" key="4">
    <source>
        <dbReference type="Proteomes" id="UP000800038"/>
    </source>
</evidence>
<dbReference type="Proteomes" id="UP000800038">
    <property type="component" value="Unassembled WGS sequence"/>
</dbReference>
<sequence>MSRIEEALAAIESLDEGKHFTYTNIANTYGVSRVTLARRHQGIQVSKTEQAIKQQLLNPQQELELVKYITKLTEDGLAPTRDMIQSFASQIIKGEVGNEWVTRFIHRNKENLITKWTSGMDRNRHEAD</sequence>
<proteinExistence type="predicted"/>
<keyword evidence="1" id="KW-0238">DNA-binding</keyword>
<dbReference type="SMART" id="SM00674">
    <property type="entry name" value="CENPB"/>
    <property type="match status" value="1"/>
</dbReference>
<protein>
    <recommendedName>
        <fullName evidence="2">HTH CENPB-type domain-containing protein</fullName>
    </recommendedName>
</protein>
<gene>
    <name evidence="3" type="ORF">EJ02DRAFT_390083</name>
</gene>
<evidence type="ECO:0000313" key="3">
    <source>
        <dbReference type="EMBL" id="KAF1934841.1"/>
    </source>
</evidence>
<dbReference type="OrthoDB" id="3942738at2759"/>